<sequence length="239" mass="24106">MSWTVLVVAGLIVLTGAVVQGAVGYGLNLIAGPLLALLDPVFVPVPVLLIACVLAGALTVRELSSVEWRGVGWAMVGRVPGNLLGLLALVTLPVTGFNLVVGITVLTCVLLSVVTWRPRITPPSLVVAGTASGAFGTVSAIGGPPIALLYQNESGPTVRATLNAFFLLASVSSVTTLAVAGQVRGEHLVAAAALLPFIVGGFLVSGPLRRVLSGGRLRTAVLAVAAVSAVVLIGRSVLG</sequence>
<dbReference type="PANTHER" id="PTHR30269:SF37">
    <property type="entry name" value="MEMBRANE TRANSPORTER PROTEIN"/>
    <property type="match status" value="1"/>
</dbReference>
<keyword evidence="4 8" id="KW-1003">Cell membrane</keyword>
<organism evidence="9 10">
    <name type="scientific">Actinokineospora soli</name>
    <dbReference type="NCBI Taxonomy" id="1048753"/>
    <lineage>
        <taxon>Bacteria</taxon>
        <taxon>Bacillati</taxon>
        <taxon>Actinomycetota</taxon>
        <taxon>Actinomycetes</taxon>
        <taxon>Pseudonocardiales</taxon>
        <taxon>Pseudonocardiaceae</taxon>
        <taxon>Actinokineospora</taxon>
    </lineage>
</organism>
<evidence type="ECO:0000256" key="8">
    <source>
        <dbReference type="RuleBase" id="RU363041"/>
    </source>
</evidence>
<feature type="transmembrane region" description="Helical" evidence="8">
    <location>
        <begin position="81"/>
        <end position="114"/>
    </location>
</feature>
<evidence type="ECO:0000256" key="7">
    <source>
        <dbReference type="ARBA" id="ARBA00023136"/>
    </source>
</evidence>
<reference evidence="10" key="1">
    <citation type="journal article" date="2019" name="Int. J. Syst. Evol. Microbiol.">
        <title>The Global Catalogue of Microorganisms (GCM) 10K type strain sequencing project: providing services to taxonomists for standard genome sequencing and annotation.</title>
        <authorList>
            <consortium name="The Broad Institute Genomics Platform"/>
            <consortium name="The Broad Institute Genome Sequencing Center for Infectious Disease"/>
            <person name="Wu L."/>
            <person name="Ma J."/>
        </authorList>
    </citation>
    <scope>NUCLEOTIDE SEQUENCE [LARGE SCALE GENOMIC DNA]</scope>
    <source>
        <strain evidence="10">JCM 17695</strain>
    </source>
</reference>
<feature type="transmembrane region" description="Helical" evidence="8">
    <location>
        <begin position="162"/>
        <end position="181"/>
    </location>
</feature>
<feature type="transmembrane region" description="Helical" evidence="8">
    <location>
        <begin position="41"/>
        <end position="60"/>
    </location>
</feature>
<keyword evidence="7 8" id="KW-0472">Membrane</keyword>
<evidence type="ECO:0000256" key="4">
    <source>
        <dbReference type="ARBA" id="ARBA00022475"/>
    </source>
</evidence>
<comment type="caution">
    <text evidence="9">The sequence shown here is derived from an EMBL/GenBank/DDBJ whole genome shotgun (WGS) entry which is preliminary data.</text>
</comment>
<evidence type="ECO:0000256" key="2">
    <source>
        <dbReference type="ARBA" id="ARBA00009142"/>
    </source>
</evidence>
<feature type="transmembrane region" description="Helical" evidence="8">
    <location>
        <begin position="126"/>
        <end position="150"/>
    </location>
</feature>
<protein>
    <recommendedName>
        <fullName evidence="8">Probable membrane transporter protein</fullName>
    </recommendedName>
</protein>
<feature type="transmembrane region" description="Helical" evidence="8">
    <location>
        <begin position="220"/>
        <end position="238"/>
    </location>
</feature>
<dbReference type="InterPro" id="IPR052017">
    <property type="entry name" value="TSUP"/>
</dbReference>
<comment type="similarity">
    <text evidence="2 8">Belongs to the 4-toluene sulfonate uptake permease (TSUP) (TC 2.A.102) family.</text>
</comment>
<proteinExistence type="inferred from homology"/>
<name>A0ABW2TSY8_9PSEU</name>
<keyword evidence="5 8" id="KW-0812">Transmembrane</keyword>
<dbReference type="Pfam" id="PF01925">
    <property type="entry name" value="TauE"/>
    <property type="match status" value="1"/>
</dbReference>
<dbReference type="InterPro" id="IPR002781">
    <property type="entry name" value="TM_pro_TauE-like"/>
</dbReference>
<dbReference type="PANTHER" id="PTHR30269">
    <property type="entry name" value="TRANSMEMBRANE PROTEIN YFCA"/>
    <property type="match status" value="1"/>
</dbReference>
<dbReference type="EMBL" id="JBHTEY010000004">
    <property type="protein sequence ID" value="MFC7616105.1"/>
    <property type="molecule type" value="Genomic_DNA"/>
</dbReference>
<evidence type="ECO:0000256" key="1">
    <source>
        <dbReference type="ARBA" id="ARBA00004651"/>
    </source>
</evidence>
<keyword evidence="6 8" id="KW-1133">Transmembrane helix</keyword>
<accession>A0ABW2TSY8</accession>
<keyword evidence="3" id="KW-0813">Transport</keyword>
<feature type="transmembrane region" description="Helical" evidence="8">
    <location>
        <begin position="187"/>
        <end position="208"/>
    </location>
</feature>
<gene>
    <name evidence="9" type="ORF">ACFQV2_24170</name>
</gene>
<evidence type="ECO:0000313" key="10">
    <source>
        <dbReference type="Proteomes" id="UP001596512"/>
    </source>
</evidence>
<evidence type="ECO:0000256" key="6">
    <source>
        <dbReference type="ARBA" id="ARBA00022989"/>
    </source>
</evidence>
<evidence type="ECO:0000256" key="5">
    <source>
        <dbReference type="ARBA" id="ARBA00022692"/>
    </source>
</evidence>
<evidence type="ECO:0000313" key="9">
    <source>
        <dbReference type="EMBL" id="MFC7616105.1"/>
    </source>
</evidence>
<evidence type="ECO:0000256" key="3">
    <source>
        <dbReference type="ARBA" id="ARBA00022448"/>
    </source>
</evidence>
<keyword evidence="10" id="KW-1185">Reference proteome</keyword>
<dbReference type="Proteomes" id="UP001596512">
    <property type="component" value="Unassembled WGS sequence"/>
</dbReference>
<comment type="subcellular location">
    <subcellularLocation>
        <location evidence="1 8">Cell membrane</location>
        <topology evidence="1 8">Multi-pass membrane protein</topology>
    </subcellularLocation>
</comment>